<comment type="caution">
    <text evidence="1">The sequence shown here is derived from an EMBL/GenBank/DDBJ whole genome shotgun (WGS) entry which is preliminary data.</text>
</comment>
<dbReference type="EMBL" id="BQNB010011354">
    <property type="protein sequence ID" value="GJS89489.1"/>
    <property type="molecule type" value="Genomic_DNA"/>
</dbReference>
<reference evidence="1" key="1">
    <citation type="journal article" date="2022" name="Int. J. Mol. Sci.">
        <title>Draft Genome of Tanacetum Coccineum: Genomic Comparison of Closely Related Tanacetum-Family Plants.</title>
        <authorList>
            <person name="Yamashiro T."/>
            <person name="Shiraishi A."/>
            <person name="Nakayama K."/>
            <person name="Satake H."/>
        </authorList>
    </citation>
    <scope>NUCLEOTIDE SEQUENCE</scope>
</reference>
<evidence type="ECO:0000313" key="2">
    <source>
        <dbReference type="Proteomes" id="UP001151760"/>
    </source>
</evidence>
<sequence length="198" mass="23070">MTKVIKEEFEKLESLKIGDDSFACNTSLELFYEEFNRMSKMDDDLFTYENAFMEYIGVEGDDEVKLTDEESSGSKDEDEVAEIFKIDTNVFDFETPMCRAFKKINYLLQIDPDVLTKNIKVHVIPWTDNGVSEEPTPVRHHWNLPGAYIVGNTLRFQDLEWYEALKDSKIKEEALKNKAIIEGIIEEDDESSNEGWRR</sequence>
<dbReference type="Proteomes" id="UP001151760">
    <property type="component" value="Unassembled WGS sequence"/>
</dbReference>
<reference evidence="1" key="2">
    <citation type="submission" date="2022-01" db="EMBL/GenBank/DDBJ databases">
        <authorList>
            <person name="Yamashiro T."/>
            <person name="Shiraishi A."/>
            <person name="Satake H."/>
            <person name="Nakayama K."/>
        </authorList>
    </citation>
    <scope>NUCLEOTIDE SEQUENCE</scope>
</reference>
<name>A0ABQ4ZH10_9ASTR</name>
<keyword evidence="2" id="KW-1185">Reference proteome</keyword>
<evidence type="ECO:0000313" key="1">
    <source>
        <dbReference type="EMBL" id="GJS89489.1"/>
    </source>
</evidence>
<accession>A0ABQ4ZH10</accession>
<protein>
    <submittedName>
        <fullName evidence="1">Uncharacterized protein</fullName>
    </submittedName>
</protein>
<proteinExistence type="predicted"/>
<gene>
    <name evidence="1" type="ORF">Tco_0772125</name>
</gene>
<organism evidence="1 2">
    <name type="scientific">Tanacetum coccineum</name>
    <dbReference type="NCBI Taxonomy" id="301880"/>
    <lineage>
        <taxon>Eukaryota</taxon>
        <taxon>Viridiplantae</taxon>
        <taxon>Streptophyta</taxon>
        <taxon>Embryophyta</taxon>
        <taxon>Tracheophyta</taxon>
        <taxon>Spermatophyta</taxon>
        <taxon>Magnoliopsida</taxon>
        <taxon>eudicotyledons</taxon>
        <taxon>Gunneridae</taxon>
        <taxon>Pentapetalae</taxon>
        <taxon>asterids</taxon>
        <taxon>campanulids</taxon>
        <taxon>Asterales</taxon>
        <taxon>Asteraceae</taxon>
        <taxon>Asteroideae</taxon>
        <taxon>Anthemideae</taxon>
        <taxon>Anthemidinae</taxon>
        <taxon>Tanacetum</taxon>
    </lineage>
</organism>